<organism evidence="2 3">
    <name type="scientific">Triparma laevis f. longispina</name>
    <dbReference type="NCBI Taxonomy" id="1714387"/>
    <lineage>
        <taxon>Eukaryota</taxon>
        <taxon>Sar</taxon>
        <taxon>Stramenopiles</taxon>
        <taxon>Ochrophyta</taxon>
        <taxon>Bolidophyceae</taxon>
        <taxon>Parmales</taxon>
        <taxon>Triparmaceae</taxon>
        <taxon>Triparma</taxon>
    </lineage>
</organism>
<keyword evidence="3" id="KW-1185">Reference proteome</keyword>
<feature type="compositionally biased region" description="Acidic residues" evidence="1">
    <location>
        <begin position="872"/>
        <end position="887"/>
    </location>
</feature>
<dbReference type="AlphaFoldDB" id="A0A9W7A3E2"/>
<evidence type="ECO:0008006" key="4">
    <source>
        <dbReference type="Google" id="ProtNLM"/>
    </source>
</evidence>
<dbReference type="InterPro" id="IPR012388">
    <property type="entry name" value="CABLES1/2"/>
</dbReference>
<feature type="region of interest" description="Disordered" evidence="1">
    <location>
        <begin position="836"/>
        <end position="913"/>
    </location>
</feature>
<proteinExistence type="predicted"/>
<feature type="compositionally biased region" description="Basic residues" evidence="1">
    <location>
        <begin position="379"/>
        <end position="389"/>
    </location>
</feature>
<protein>
    <recommendedName>
        <fullName evidence="4">Cyclin N-terminal domain-containing protein</fullName>
    </recommendedName>
</protein>
<dbReference type="OrthoDB" id="198606at2759"/>
<dbReference type="Proteomes" id="UP001165122">
    <property type="component" value="Unassembled WGS sequence"/>
</dbReference>
<feature type="compositionally biased region" description="Acidic residues" evidence="1">
    <location>
        <begin position="779"/>
        <end position="794"/>
    </location>
</feature>
<feature type="compositionally biased region" description="Low complexity" evidence="1">
    <location>
        <begin position="36"/>
        <end position="49"/>
    </location>
</feature>
<feature type="compositionally biased region" description="Basic residues" evidence="1">
    <location>
        <begin position="529"/>
        <end position="538"/>
    </location>
</feature>
<feature type="compositionally biased region" description="Basic and acidic residues" evidence="1">
    <location>
        <begin position="888"/>
        <end position="913"/>
    </location>
</feature>
<dbReference type="InterPro" id="IPR036915">
    <property type="entry name" value="Cyclin-like_sf"/>
</dbReference>
<feature type="compositionally biased region" description="Polar residues" evidence="1">
    <location>
        <begin position="1"/>
        <end position="25"/>
    </location>
</feature>
<gene>
    <name evidence="2" type="ORF">TrLO_g5206</name>
</gene>
<evidence type="ECO:0000313" key="3">
    <source>
        <dbReference type="Proteomes" id="UP001165122"/>
    </source>
</evidence>
<feature type="compositionally biased region" description="Polar residues" evidence="1">
    <location>
        <begin position="795"/>
        <end position="816"/>
    </location>
</feature>
<dbReference type="PANTHER" id="PTHR22896:SF0">
    <property type="entry name" value="CYCLIN N-TERMINAL DOMAIN-CONTAINING PROTEIN"/>
    <property type="match status" value="1"/>
</dbReference>
<feature type="region of interest" description="Disordered" evidence="1">
    <location>
        <begin position="140"/>
        <end position="166"/>
    </location>
</feature>
<dbReference type="SUPFAM" id="SSF47954">
    <property type="entry name" value="Cyclin-like"/>
    <property type="match status" value="1"/>
</dbReference>
<feature type="compositionally biased region" description="Low complexity" evidence="1">
    <location>
        <begin position="406"/>
        <end position="430"/>
    </location>
</feature>
<comment type="caution">
    <text evidence="2">The sequence shown here is derived from an EMBL/GenBank/DDBJ whole genome shotgun (WGS) entry which is preliminary data.</text>
</comment>
<dbReference type="GO" id="GO:0051726">
    <property type="term" value="P:regulation of cell cycle"/>
    <property type="evidence" value="ECO:0007669"/>
    <property type="project" value="InterPro"/>
</dbReference>
<sequence length="913" mass="103161">MDTATTPPKASPDGSPSSQPQTFSKKSPLKPPPQINTNPTTTTANNNNTKARRDHRAYRILQQIKTKTANPKNPTQPTTTQWKYCSREVAALNFLSVIPMKAENDILANVVHTKQDSSTFAAISAALEEHTEKKTIIDTVDSEILNKNEDPNDNDENNPDPNGDNRKWWEKLFFTEFAKQKKDEEIEMAELDAPDAAKPEDEVSDHSTPNPTNPLALLQTTAQAPRVVPARRLHGIPATILSTPLGLRSTGSHSAPNRLQLQKESAKAVRLKQWEMKVAHGVAPINADDKTDNKALLDGRIFFSSKQSYPAMVFSTIKYEPRKEEAMRRRKKIEEMGGGGRMYFAIENRDWRGTSYRSITFEIEGELKVAKKQREMNRKMRIRKKKKLREKNERRRENKNKKKSNSVRSNQSSSDDSDNNSSNSSSSSDGNDSDEYHPGFLDDPNVVHGRHRHTLIGDKLVGPIVSSTIQFVRPAALKAELNKQFRERFDGWEPPRSKWKYIGAKAVNGVYTLIDPSGVGGDDNETDRKQKRRQSHHNPNHEESIHMPPSLTLSKIRSLKKQALVGCVEAGCEISTVALACIYFERLCLDCRVDKSNRRLSMGACLLLAYKFNEPNVKLVNEIDDENDDEEQAASKDSKGKKKRRGIMSTFRMSKKSETIFAAVLGWLATEWSLGPKELFTAEFGVFVALEFKLHATPMQVAFHFKILMDSLEKRPLAYLGPEMFVQWQNSLDAENRHKERKERRLQKRQELQDKKIIELQLAAQKESEQQLMMSTDGGEGETFEQNNFDEDTQGESSTHFDNSSGLESGKTSPMRSISKDNKAKSLLQKLLTRKSVNLSAKSGDEGEGDEEQGQPLKSTADPDHVIINIDDNQDLDLDQDEVEAQEDDHLLKSVREQPPDDDPNSKEPLYEI</sequence>
<feature type="region of interest" description="Disordered" evidence="1">
    <location>
        <begin position="768"/>
        <end position="820"/>
    </location>
</feature>
<feature type="region of interest" description="Disordered" evidence="1">
    <location>
        <begin position="372"/>
        <end position="445"/>
    </location>
</feature>
<evidence type="ECO:0000313" key="2">
    <source>
        <dbReference type="EMBL" id="GMH65091.1"/>
    </source>
</evidence>
<evidence type="ECO:0000256" key="1">
    <source>
        <dbReference type="SAM" id="MobiDB-lite"/>
    </source>
</evidence>
<dbReference type="EMBL" id="BRXW01000549">
    <property type="protein sequence ID" value="GMH65091.1"/>
    <property type="molecule type" value="Genomic_DNA"/>
</dbReference>
<accession>A0A9W7A3E2</accession>
<dbReference type="Gene3D" id="1.10.472.10">
    <property type="entry name" value="Cyclin-like"/>
    <property type="match status" value="1"/>
</dbReference>
<reference evidence="3" key="1">
    <citation type="journal article" date="2023" name="Commun. Biol.">
        <title>Genome analysis of Parmales, the sister group of diatoms, reveals the evolutionary specialization of diatoms from phago-mixotrophs to photoautotrophs.</title>
        <authorList>
            <person name="Ban H."/>
            <person name="Sato S."/>
            <person name="Yoshikawa S."/>
            <person name="Yamada K."/>
            <person name="Nakamura Y."/>
            <person name="Ichinomiya M."/>
            <person name="Sato N."/>
            <person name="Blanc-Mathieu R."/>
            <person name="Endo H."/>
            <person name="Kuwata A."/>
            <person name="Ogata H."/>
        </authorList>
    </citation>
    <scope>NUCLEOTIDE SEQUENCE [LARGE SCALE GENOMIC DNA]</scope>
    <source>
        <strain evidence="3">NIES 3700</strain>
    </source>
</reference>
<dbReference type="PANTHER" id="PTHR22896">
    <property type="entry name" value="CDK5 AND ABL1 ENZYME SUBSTRATE 1"/>
    <property type="match status" value="1"/>
</dbReference>
<feature type="region of interest" description="Disordered" evidence="1">
    <location>
        <begin position="517"/>
        <end position="548"/>
    </location>
</feature>
<feature type="region of interest" description="Disordered" evidence="1">
    <location>
        <begin position="1"/>
        <end position="54"/>
    </location>
</feature>
<name>A0A9W7A3E2_9STRA</name>